<reference evidence="11" key="1">
    <citation type="submission" date="2015-10" db="EMBL/GenBank/DDBJ databases">
        <title>Description of Candidatus Tenderia electrophaga gen. nov, sp. nov., an Uncultivated Electroautotroph from a Biocathode Enrichment.</title>
        <authorList>
            <person name="Eddie B.J."/>
            <person name="Malanoski A.P."/>
            <person name="Wang Z."/>
            <person name="Hall R.J."/>
            <person name="Oh S.D."/>
            <person name="Heiner C."/>
            <person name="Lin B."/>
            <person name="Strycharz-Glaven S.M."/>
        </authorList>
    </citation>
    <scope>NUCLEOTIDE SEQUENCE [LARGE SCALE GENOMIC DNA]</scope>
    <source>
        <strain evidence="11">NRL1</strain>
    </source>
</reference>
<dbReference type="PANTHER" id="PTHR42885">
    <property type="entry name" value="HISTIDINOL-PHOSPHATE AMINOTRANSFERASE-RELATED"/>
    <property type="match status" value="1"/>
</dbReference>
<dbReference type="InterPro" id="IPR004839">
    <property type="entry name" value="Aminotransferase_I/II_large"/>
</dbReference>
<dbReference type="AlphaFoldDB" id="A0A0S2THY3"/>
<dbReference type="GO" id="GO:0009236">
    <property type="term" value="P:cobalamin biosynthetic process"/>
    <property type="evidence" value="ECO:0007669"/>
    <property type="project" value="UniProtKB-UniPathway"/>
</dbReference>
<dbReference type="InterPro" id="IPR015421">
    <property type="entry name" value="PyrdxlP-dep_Trfase_major"/>
</dbReference>
<proteinExistence type="predicted"/>
<comment type="pathway">
    <text evidence="3">Cofactor biosynthesis; adenosylcobalamin biosynthesis.</text>
</comment>
<dbReference type="PROSITE" id="PS00105">
    <property type="entry name" value="AA_TRANSFER_CLASS_1"/>
    <property type="match status" value="1"/>
</dbReference>
<evidence type="ECO:0000256" key="2">
    <source>
        <dbReference type="ARBA" id="ARBA00003444"/>
    </source>
</evidence>
<evidence type="ECO:0000259" key="10">
    <source>
        <dbReference type="Pfam" id="PF00155"/>
    </source>
</evidence>
<evidence type="ECO:0000256" key="9">
    <source>
        <dbReference type="ARBA" id="ARBA00048531"/>
    </source>
</evidence>
<evidence type="ECO:0000256" key="5">
    <source>
        <dbReference type="ARBA" id="ARBA00022573"/>
    </source>
</evidence>
<organism evidence="11 12">
    <name type="scientific">Candidatus Tenderia electrophaga</name>
    <dbReference type="NCBI Taxonomy" id="1748243"/>
    <lineage>
        <taxon>Bacteria</taxon>
        <taxon>Pseudomonadati</taxon>
        <taxon>Pseudomonadota</taxon>
        <taxon>Gammaproteobacteria</taxon>
        <taxon>Candidatus Tenderiales</taxon>
        <taxon>Candidatus Tenderiaceae</taxon>
        <taxon>Candidatus Tenderia</taxon>
    </lineage>
</organism>
<comment type="catalytic activity">
    <reaction evidence="9">
        <text>O-phospho-L-threonine + H(+) = (R)-1-aminopropan-2-yl phosphate + CO2</text>
        <dbReference type="Rhea" id="RHEA:11492"/>
        <dbReference type="ChEBI" id="CHEBI:15378"/>
        <dbReference type="ChEBI" id="CHEBI:16526"/>
        <dbReference type="ChEBI" id="CHEBI:58563"/>
        <dbReference type="ChEBI" id="CHEBI:58675"/>
        <dbReference type="EC" id="4.1.1.81"/>
    </reaction>
</comment>
<dbReference type="KEGG" id="tee:Tel_06820"/>
<evidence type="ECO:0000256" key="4">
    <source>
        <dbReference type="ARBA" id="ARBA00012285"/>
    </source>
</evidence>
<comment type="function">
    <text evidence="2">Decarboxylates L-threonine-O-3-phosphate to yield (R)-1-amino-2-propanol O-2-phosphate, the precursor for the linkage between the nucleotide loop and the corrin ring in cobalamin.</text>
</comment>
<keyword evidence="7 11" id="KW-0456">Lyase</keyword>
<evidence type="ECO:0000256" key="1">
    <source>
        <dbReference type="ARBA" id="ARBA00001933"/>
    </source>
</evidence>
<dbReference type="CDD" id="cd00609">
    <property type="entry name" value="AAT_like"/>
    <property type="match status" value="1"/>
</dbReference>
<evidence type="ECO:0000313" key="12">
    <source>
        <dbReference type="Proteomes" id="UP000055136"/>
    </source>
</evidence>
<dbReference type="InterPro" id="IPR004838">
    <property type="entry name" value="NHTrfase_class1_PyrdxlP-BS"/>
</dbReference>
<dbReference type="GO" id="GO:0030170">
    <property type="term" value="F:pyridoxal phosphate binding"/>
    <property type="evidence" value="ECO:0007669"/>
    <property type="project" value="InterPro"/>
</dbReference>
<dbReference type="PANTHER" id="PTHR42885:SF1">
    <property type="entry name" value="THREONINE-PHOSPHATE DECARBOXYLASE"/>
    <property type="match status" value="1"/>
</dbReference>
<dbReference type="Pfam" id="PF00155">
    <property type="entry name" value="Aminotran_1_2"/>
    <property type="match status" value="1"/>
</dbReference>
<dbReference type="EMBL" id="CP013099">
    <property type="protein sequence ID" value="ALP54763.1"/>
    <property type="molecule type" value="Genomic_DNA"/>
</dbReference>
<dbReference type="NCBIfam" id="TIGR01140">
    <property type="entry name" value="L_thr_O3P_dcar"/>
    <property type="match status" value="1"/>
</dbReference>
<dbReference type="InterPro" id="IPR015422">
    <property type="entry name" value="PyrdxlP-dep_Trfase_small"/>
</dbReference>
<sequence>MLEHGGRLLQAAQDYGIPAEQWLDLSTGINPNGWPVPPIPPDVWTRLPEAEDGLSASAAAYYGAPAVLPLAGSQAAIQALPALQPPGRVGIPTPGYAEHAHAWRRAGHNVVALPPHVLPAATDLDTVVIINPNNPTGHRFAVAELLALHDRLRRRGGRLVVDEAFMDCTPDQSLAPYSSRPGLVVLRSLGKFFGLAGARVGFALAAAAWLTELEARLGPWSVAGPARWVAQQALADRVWQQATRAQLRHAGERLARLLSEHGLPPDGGTALFQRVLTPQAAAIQHALAQHGILVRRFEQPAALRFGLPADAAQWQRLAQALSHIDSQIKETYTCFTVA</sequence>
<dbReference type="GO" id="GO:0048472">
    <property type="term" value="F:threonine-phosphate decarboxylase activity"/>
    <property type="evidence" value="ECO:0007669"/>
    <property type="project" value="UniProtKB-EC"/>
</dbReference>
<dbReference type="Gene3D" id="3.90.1150.10">
    <property type="entry name" value="Aspartate Aminotransferase, domain 1"/>
    <property type="match status" value="1"/>
</dbReference>
<dbReference type="Gene3D" id="3.40.640.10">
    <property type="entry name" value="Type I PLP-dependent aspartate aminotransferase-like (Major domain)"/>
    <property type="match status" value="1"/>
</dbReference>
<dbReference type="Proteomes" id="UP000055136">
    <property type="component" value="Chromosome"/>
</dbReference>
<evidence type="ECO:0000256" key="8">
    <source>
        <dbReference type="ARBA" id="ARBA00029996"/>
    </source>
</evidence>
<dbReference type="InterPro" id="IPR015424">
    <property type="entry name" value="PyrdxlP-dep_Trfase"/>
</dbReference>
<dbReference type="SUPFAM" id="SSF53383">
    <property type="entry name" value="PLP-dependent transferases"/>
    <property type="match status" value="1"/>
</dbReference>
<gene>
    <name evidence="11" type="ORF">Tel_06820</name>
</gene>
<evidence type="ECO:0000313" key="11">
    <source>
        <dbReference type="EMBL" id="ALP54763.1"/>
    </source>
</evidence>
<evidence type="ECO:0000256" key="3">
    <source>
        <dbReference type="ARBA" id="ARBA00004953"/>
    </source>
</evidence>
<dbReference type="InterPro" id="IPR005860">
    <property type="entry name" value="CobD"/>
</dbReference>
<keyword evidence="5" id="KW-0169">Cobalamin biosynthesis</keyword>
<dbReference type="STRING" id="1748243.Tel_06820"/>
<comment type="cofactor">
    <cofactor evidence="1">
        <name>pyridoxal 5'-phosphate</name>
        <dbReference type="ChEBI" id="CHEBI:597326"/>
    </cofactor>
</comment>
<evidence type="ECO:0000256" key="6">
    <source>
        <dbReference type="ARBA" id="ARBA00022898"/>
    </source>
</evidence>
<keyword evidence="12" id="KW-1185">Reference proteome</keyword>
<feature type="domain" description="Aminotransferase class I/classII large" evidence="10">
    <location>
        <begin position="57"/>
        <end position="321"/>
    </location>
</feature>
<dbReference type="UniPathway" id="UPA00148"/>
<dbReference type="EC" id="4.1.1.81" evidence="4"/>
<evidence type="ECO:0000256" key="7">
    <source>
        <dbReference type="ARBA" id="ARBA00023239"/>
    </source>
</evidence>
<protein>
    <recommendedName>
        <fullName evidence="4">threonine-phosphate decarboxylase</fullName>
        <ecNumber evidence="4">4.1.1.81</ecNumber>
    </recommendedName>
    <alternativeName>
        <fullName evidence="8">L-threonine-O-3-phosphate decarboxylase</fullName>
    </alternativeName>
</protein>
<name>A0A0S2THY3_9GAMM</name>
<accession>A0A0S2THY3</accession>
<keyword evidence="6" id="KW-0663">Pyridoxal phosphate</keyword>